<dbReference type="Proteomes" id="UP000475325">
    <property type="component" value="Unassembled WGS sequence"/>
</dbReference>
<evidence type="ECO:0000313" key="3">
    <source>
        <dbReference type="Proteomes" id="UP000475325"/>
    </source>
</evidence>
<reference evidence="2 3" key="1">
    <citation type="submission" date="2019-06" db="EMBL/GenBank/DDBJ databases">
        <authorList>
            <person name="Palmer J.M."/>
        </authorList>
    </citation>
    <scope>NUCLEOTIDE SEQUENCE [LARGE SCALE GENOMIC DNA]</scope>
    <source>
        <strain evidence="2 3">TWF102</strain>
    </source>
</reference>
<accession>A0A7C8NAA6</accession>
<sequence>MSLYCDVVFAEQLITTCALSTPQASSSQKKEQEQEEKKGGKNIGKQARGGERLKAFLFILLETSSNTKPTVTKTFKAFETRGSGVAFSQKKKRLTLVKQNINHSAPSSCRLKLALPAVTEPGTGAWVGYFWAKYLDRKLQIHRAA</sequence>
<proteinExistence type="predicted"/>
<protein>
    <submittedName>
        <fullName evidence="2">Uncharacterized protein</fullName>
    </submittedName>
</protein>
<feature type="region of interest" description="Disordered" evidence="1">
    <location>
        <begin position="24"/>
        <end position="47"/>
    </location>
</feature>
<dbReference type="EMBL" id="WIQW01000049">
    <property type="protein sequence ID" value="KAF3093044.1"/>
    <property type="molecule type" value="Genomic_DNA"/>
</dbReference>
<name>A0A7C8NAA6_ORBOL</name>
<comment type="caution">
    <text evidence="2">The sequence shown here is derived from an EMBL/GenBank/DDBJ whole genome shotgun (WGS) entry which is preliminary data.</text>
</comment>
<feature type="compositionally biased region" description="Basic and acidic residues" evidence="1">
    <location>
        <begin position="28"/>
        <end position="39"/>
    </location>
</feature>
<dbReference type="AlphaFoldDB" id="A0A7C8NAA6"/>
<evidence type="ECO:0000313" key="2">
    <source>
        <dbReference type="EMBL" id="KAF3093044.1"/>
    </source>
</evidence>
<organism evidence="2 3">
    <name type="scientific">Orbilia oligospora</name>
    <name type="common">Nematode-trapping fungus</name>
    <name type="synonym">Arthrobotrys oligospora</name>
    <dbReference type="NCBI Taxonomy" id="2813651"/>
    <lineage>
        <taxon>Eukaryota</taxon>
        <taxon>Fungi</taxon>
        <taxon>Dikarya</taxon>
        <taxon>Ascomycota</taxon>
        <taxon>Pezizomycotina</taxon>
        <taxon>Orbiliomycetes</taxon>
        <taxon>Orbiliales</taxon>
        <taxon>Orbiliaceae</taxon>
        <taxon>Orbilia</taxon>
    </lineage>
</organism>
<evidence type="ECO:0000256" key="1">
    <source>
        <dbReference type="SAM" id="MobiDB-lite"/>
    </source>
</evidence>
<gene>
    <name evidence="2" type="ORF">TWF102_007984</name>
</gene>